<feature type="transmembrane region" description="Helical" evidence="1">
    <location>
        <begin position="77"/>
        <end position="95"/>
    </location>
</feature>
<name>A0A518CXM0_9BACT</name>
<dbReference type="EMBL" id="CP036290">
    <property type="protein sequence ID" value="QDU83973.1"/>
    <property type="molecule type" value="Genomic_DNA"/>
</dbReference>
<protein>
    <submittedName>
        <fullName evidence="2">Uncharacterized protein</fullName>
    </submittedName>
</protein>
<keyword evidence="1" id="KW-0812">Transmembrane</keyword>
<evidence type="ECO:0000256" key="1">
    <source>
        <dbReference type="SAM" id="Phobius"/>
    </source>
</evidence>
<sequence length="235" mass="25629">MGSVVALGFFATFIWYVVAIVCLGWLSVRRNGTFALAEFDVAAWWVLVGTGVLWIGLGIALSRWLSTKNWRALELRTLGLGALVSVGALTAVTFGGMLTYWLAHLFFALIGALVMAGFVGALNRLSRTGVGRWIVATACLAPIVAVAGWVLVLWPAVEVHRPSWVYPIATWEARARIERAFLERVRVGDRLVDLQAALPGFIEGEPRRMGGSGYGYEYRLVFGDGRVTAVSVVSR</sequence>
<feature type="transmembrane region" description="Helical" evidence="1">
    <location>
        <begin position="43"/>
        <end position="65"/>
    </location>
</feature>
<reference evidence="2 3" key="1">
    <citation type="submission" date="2019-02" db="EMBL/GenBank/DDBJ databases">
        <title>Deep-cultivation of Planctomycetes and their phenomic and genomic characterization uncovers novel biology.</title>
        <authorList>
            <person name="Wiegand S."/>
            <person name="Jogler M."/>
            <person name="Boedeker C."/>
            <person name="Pinto D."/>
            <person name="Vollmers J."/>
            <person name="Rivas-Marin E."/>
            <person name="Kohn T."/>
            <person name="Peeters S.H."/>
            <person name="Heuer A."/>
            <person name="Rast P."/>
            <person name="Oberbeckmann S."/>
            <person name="Bunk B."/>
            <person name="Jeske O."/>
            <person name="Meyerdierks A."/>
            <person name="Storesund J.E."/>
            <person name="Kallscheuer N."/>
            <person name="Luecker S."/>
            <person name="Lage O.M."/>
            <person name="Pohl T."/>
            <person name="Merkel B.J."/>
            <person name="Hornburger P."/>
            <person name="Mueller R.-W."/>
            <person name="Bruemmer F."/>
            <person name="Labrenz M."/>
            <person name="Spormann A.M."/>
            <person name="Op den Camp H."/>
            <person name="Overmann J."/>
            <person name="Amann R."/>
            <person name="Jetten M.S.M."/>
            <person name="Mascher T."/>
            <person name="Medema M.H."/>
            <person name="Devos D.P."/>
            <person name="Kaster A.-K."/>
            <person name="Ovreas L."/>
            <person name="Rohde M."/>
            <person name="Galperin M.Y."/>
            <person name="Jogler C."/>
        </authorList>
    </citation>
    <scope>NUCLEOTIDE SEQUENCE [LARGE SCALE GENOMIC DNA]</scope>
    <source>
        <strain evidence="2 3">Pla163</strain>
    </source>
</reference>
<proteinExistence type="predicted"/>
<feature type="transmembrane region" description="Helical" evidence="1">
    <location>
        <begin position="134"/>
        <end position="157"/>
    </location>
</feature>
<keyword evidence="1" id="KW-0472">Membrane</keyword>
<dbReference type="Proteomes" id="UP000319342">
    <property type="component" value="Chromosome"/>
</dbReference>
<feature type="transmembrane region" description="Helical" evidence="1">
    <location>
        <begin position="101"/>
        <end position="122"/>
    </location>
</feature>
<accession>A0A518CXM0</accession>
<keyword evidence="3" id="KW-1185">Reference proteome</keyword>
<evidence type="ECO:0000313" key="3">
    <source>
        <dbReference type="Proteomes" id="UP000319342"/>
    </source>
</evidence>
<dbReference type="AlphaFoldDB" id="A0A518CXM0"/>
<organism evidence="2 3">
    <name type="scientific">Rohdeia mirabilis</name>
    <dbReference type="NCBI Taxonomy" id="2528008"/>
    <lineage>
        <taxon>Bacteria</taxon>
        <taxon>Pseudomonadati</taxon>
        <taxon>Planctomycetota</taxon>
        <taxon>Planctomycetia</taxon>
        <taxon>Planctomycetia incertae sedis</taxon>
        <taxon>Rohdeia</taxon>
    </lineage>
</organism>
<evidence type="ECO:0000313" key="2">
    <source>
        <dbReference type="EMBL" id="QDU83973.1"/>
    </source>
</evidence>
<keyword evidence="1" id="KW-1133">Transmembrane helix</keyword>
<gene>
    <name evidence="2" type="ORF">Pla163_10740</name>
</gene>